<name>A0ABZ2JYP5_9BACT</name>
<feature type="domain" description="EF-hand" evidence="3">
    <location>
        <begin position="133"/>
        <end position="168"/>
    </location>
</feature>
<dbReference type="Proteomes" id="UP001379533">
    <property type="component" value="Chromosome"/>
</dbReference>
<evidence type="ECO:0000259" key="3">
    <source>
        <dbReference type="PROSITE" id="PS50222"/>
    </source>
</evidence>
<dbReference type="PANTHER" id="PTHR23050">
    <property type="entry name" value="CALCIUM BINDING PROTEIN"/>
    <property type="match status" value="1"/>
</dbReference>
<accession>A0ABZ2JYP5</accession>
<evidence type="ECO:0000313" key="5">
    <source>
        <dbReference type="Proteomes" id="UP001379533"/>
    </source>
</evidence>
<dbReference type="Gene3D" id="1.10.238.10">
    <property type="entry name" value="EF-hand"/>
    <property type="match status" value="1"/>
</dbReference>
<dbReference type="SMART" id="SM00054">
    <property type="entry name" value="EFh"/>
    <property type="match status" value="4"/>
</dbReference>
<dbReference type="InterPro" id="IPR011992">
    <property type="entry name" value="EF-hand-dom_pair"/>
</dbReference>
<dbReference type="Pfam" id="PF13405">
    <property type="entry name" value="EF-hand_6"/>
    <property type="match status" value="1"/>
</dbReference>
<feature type="domain" description="EF-hand" evidence="3">
    <location>
        <begin position="56"/>
        <end position="91"/>
    </location>
</feature>
<keyword evidence="2" id="KW-0106">Calcium</keyword>
<proteinExistence type="predicted"/>
<keyword evidence="1" id="KW-0677">Repeat</keyword>
<feature type="domain" description="EF-hand" evidence="3">
    <location>
        <begin position="5"/>
        <end position="40"/>
    </location>
</feature>
<sequence>MQNQLLKNKLNRAFKHLDVDGNGYAEHEDLLKLAARLMAGFHIDPASSKGQKLLNTSERYWQAMVAAADLDGDRRLSPEEFRAGMTGAFVETDGGFERNFRPLVQAAMDIADTDGDGVLSFPEFEIFQHAVHTPDDLIPQAFKHLDRDKSGTLTVDELVEAARDFYTSTDESATGNWMYGPL</sequence>
<dbReference type="InterPro" id="IPR002048">
    <property type="entry name" value="EF_hand_dom"/>
</dbReference>
<dbReference type="RefSeq" id="WP_394842102.1">
    <property type="nucleotide sequence ID" value="NZ_CP089982.1"/>
</dbReference>
<evidence type="ECO:0000313" key="4">
    <source>
        <dbReference type="EMBL" id="WXA91482.1"/>
    </source>
</evidence>
<dbReference type="Pfam" id="PF13202">
    <property type="entry name" value="EF-hand_5"/>
    <property type="match status" value="1"/>
</dbReference>
<dbReference type="SUPFAM" id="SSF47473">
    <property type="entry name" value="EF-hand"/>
    <property type="match status" value="1"/>
</dbReference>
<keyword evidence="5" id="KW-1185">Reference proteome</keyword>
<dbReference type="Pfam" id="PF13499">
    <property type="entry name" value="EF-hand_7"/>
    <property type="match status" value="1"/>
</dbReference>
<protein>
    <submittedName>
        <fullName evidence="4">EF-hand domain-containing protein</fullName>
    </submittedName>
</protein>
<dbReference type="PROSITE" id="PS50222">
    <property type="entry name" value="EF_HAND_2"/>
    <property type="match status" value="3"/>
</dbReference>
<organism evidence="4 5">
    <name type="scientific">Pendulispora brunnea</name>
    <dbReference type="NCBI Taxonomy" id="2905690"/>
    <lineage>
        <taxon>Bacteria</taxon>
        <taxon>Pseudomonadati</taxon>
        <taxon>Myxococcota</taxon>
        <taxon>Myxococcia</taxon>
        <taxon>Myxococcales</taxon>
        <taxon>Sorangiineae</taxon>
        <taxon>Pendulisporaceae</taxon>
        <taxon>Pendulispora</taxon>
    </lineage>
</organism>
<dbReference type="InterPro" id="IPR050145">
    <property type="entry name" value="Centrin_CML-like"/>
</dbReference>
<evidence type="ECO:0000256" key="2">
    <source>
        <dbReference type="ARBA" id="ARBA00022837"/>
    </source>
</evidence>
<gene>
    <name evidence="4" type="ORF">LZC95_34120</name>
</gene>
<dbReference type="CDD" id="cd00051">
    <property type="entry name" value="EFh"/>
    <property type="match status" value="2"/>
</dbReference>
<dbReference type="InterPro" id="IPR018247">
    <property type="entry name" value="EF_Hand_1_Ca_BS"/>
</dbReference>
<reference evidence="4 5" key="1">
    <citation type="submission" date="2021-12" db="EMBL/GenBank/DDBJ databases">
        <title>Discovery of the Pendulisporaceae a myxobacterial family with distinct sporulation behavior and unique specialized metabolism.</title>
        <authorList>
            <person name="Garcia R."/>
            <person name="Popoff A."/>
            <person name="Bader C.D."/>
            <person name="Loehr J."/>
            <person name="Walesch S."/>
            <person name="Walt C."/>
            <person name="Boldt J."/>
            <person name="Bunk B."/>
            <person name="Haeckl F.J.F.P.J."/>
            <person name="Gunesch A.P."/>
            <person name="Birkelbach J."/>
            <person name="Nuebel U."/>
            <person name="Pietschmann T."/>
            <person name="Bach T."/>
            <person name="Mueller R."/>
        </authorList>
    </citation>
    <scope>NUCLEOTIDE SEQUENCE [LARGE SCALE GENOMIC DNA]</scope>
    <source>
        <strain evidence="4 5">MSr12523</strain>
    </source>
</reference>
<evidence type="ECO:0000256" key="1">
    <source>
        <dbReference type="ARBA" id="ARBA00022737"/>
    </source>
</evidence>
<dbReference type="PROSITE" id="PS00018">
    <property type="entry name" value="EF_HAND_1"/>
    <property type="match status" value="2"/>
</dbReference>
<dbReference type="EMBL" id="CP089982">
    <property type="protein sequence ID" value="WXA91482.1"/>
    <property type="molecule type" value="Genomic_DNA"/>
</dbReference>